<dbReference type="Pfam" id="PF13624">
    <property type="entry name" value="SurA_N_3"/>
    <property type="match status" value="1"/>
</dbReference>
<comment type="caution">
    <text evidence="3">The sequence shown here is derived from an EMBL/GenBank/DDBJ whole genome shotgun (WGS) entry which is preliminary data.</text>
</comment>
<dbReference type="PANTHER" id="PTHR47245">
    <property type="entry name" value="PEPTIDYLPROLYL ISOMERASE"/>
    <property type="match status" value="1"/>
</dbReference>
<evidence type="ECO:0000313" key="4">
    <source>
        <dbReference type="Proteomes" id="UP000283644"/>
    </source>
</evidence>
<dbReference type="InterPro" id="IPR027304">
    <property type="entry name" value="Trigger_fact/SurA_dom_sf"/>
</dbReference>
<dbReference type="InterPro" id="IPR000297">
    <property type="entry name" value="PPIase_PpiC"/>
</dbReference>
<dbReference type="Gene3D" id="1.10.4030.10">
    <property type="entry name" value="Porin chaperone SurA, peptide-binding domain"/>
    <property type="match status" value="1"/>
</dbReference>
<sequence>MSPAKWLALAVVVAVVAAAVVIGLRDNRGLPDDAAFAYDGTVVTESDVDHWVEVMGALYGIEEPADEDERDAFRRDAAKAMAVSMILDDAAEDAGIVISDKRARDTLARMIEGQLGDDPHRAFTDLLASFGVTEDEVLDEVKRQQAVAGLFQERTADAVDDVTVADARAYFEEDPDRFATPERRQLRNIVVGSRTEAVGLLSRLRRGDDFAALARATSLDDATRRRGGVLGTVRPDELDTSYATVAFRTRPGTAFGPVKTRYGWNVGQVVDVVPGRTAVFSEIQQSVIEALRSERALEAWRGWLTDQIREADVEYDAAYLPDDPDEPPATNTGLR</sequence>
<dbReference type="OrthoDB" id="3772768at2"/>
<dbReference type="AlphaFoldDB" id="A0A417Y867"/>
<evidence type="ECO:0000313" key="3">
    <source>
        <dbReference type="EMBL" id="RHW28950.1"/>
    </source>
</evidence>
<keyword evidence="1" id="KW-0697">Rotamase</keyword>
<evidence type="ECO:0000259" key="2">
    <source>
        <dbReference type="PROSITE" id="PS50198"/>
    </source>
</evidence>
<dbReference type="InterPro" id="IPR046357">
    <property type="entry name" value="PPIase_dom_sf"/>
</dbReference>
<dbReference type="GO" id="GO:0003755">
    <property type="term" value="F:peptidyl-prolyl cis-trans isomerase activity"/>
    <property type="evidence" value="ECO:0007669"/>
    <property type="project" value="UniProtKB-KW"/>
</dbReference>
<dbReference type="SUPFAM" id="SSF109998">
    <property type="entry name" value="Triger factor/SurA peptide-binding domain-like"/>
    <property type="match status" value="1"/>
</dbReference>
<dbReference type="Gene3D" id="3.10.50.40">
    <property type="match status" value="1"/>
</dbReference>
<organism evidence="3 4">
    <name type="scientific">Nocardioides immobilis</name>
    <dbReference type="NCBI Taxonomy" id="2049295"/>
    <lineage>
        <taxon>Bacteria</taxon>
        <taxon>Bacillati</taxon>
        <taxon>Actinomycetota</taxon>
        <taxon>Actinomycetes</taxon>
        <taxon>Propionibacteriales</taxon>
        <taxon>Nocardioidaceae</taxon>
        <taxon>Nocardioides</taxon>
    </lineage>
</organism>
<reference evidence="3 4" key="1">
    <citation type="submission" date="2018-09" db="EMBL/GenBank/DDBJ databases">
        <title>Genome sequencing of Nocardioides immobilis CCTCC AB 2017083 for comparison to Nocardioides silvaticus.</title>
        <authorList>
            <person name="Li C."/>
            <person name="Wang G."/>
        </authorList>
    </citation>
    <scope>NUCLEOTIDE SEQUENCE [LARGE SCALE GENOMIC DNA]</scope>
    <source>
        <strain evidence="3 4">CCTCC AB 2017083</strain>
    </source>
</reference>
<protein>
    <submittedName>
        <fullName evidence="3">Peptidylprolyl isomerase</fullName>
    </submittedName>
</protein>
<dbReference type="PROSITE" id="PS50198">
    <property type="entry name" value="PPIC_PPIASE_2"/>
    <property type="match status" value="1"/>
</dbReference>
<dbReference type="Proteomes" id="UP000283644">
    <property type="component" value="Unassembled WGS sequence"/>
</dbReference>
<evidence type="ECO:0000256" key="1">
    <source>
        <dbReference type="PROSITE-ProRule" id="PRU00278"/>
    </source>
</evidence>
<proteinExistence type="predicted"/>
<dbReference type="SUPFAM" id="SSF54534">
    <property type="entry name" value="FKBP-like"/>
    <property type="match status" value="1"/>
</dbReference>
<keyword evidence="1 3" id="KW-0413">Isomerase</keyword>
<keyword evidence="4" id="KW-1185">Reference proteome</keyword>
<feature type="domain" description="PpiC" evidence="2">
    <location>
        <begin position="181"/>
        <end position="271"/>
    </location>
</feature>
<gene>
    <name evidence="3" type="ORF">D0Z08_01185</name>
</gene>
<dbReference type="Pfam" id="PF13145">
    <property type="entry name" value="Rotamase_2"/>
    <property type="match status" value="1"/>
</dbReference>
<dbReference type="PANTHER" id="PTHR47245:SF2">
    <property type="entry name" value="PEPTIDYL-PROLYL CIS-TRANS ISOMERASE HP_0175-RELATED"/>
    <property type="match status" value="1"/>
</dbReference>
<dbReference type="InterPro" id="IPR050245">
    <property type="entry name" value="PrsA_foldase"/>
</dbReference>
<accession>A0A417Y867</accession>
<name>A0A417Y867_9ACTN</name>
<dbReference type="PROSITE" id="PS01096">
    <property type="entry name" value="PPIC_PPIASE_1"/>
    <property type="match status" value="1"/>
</dbReference>
<dbReference type="InterPro" id="IPR023058">
    <property type="entry name" value="PPIase_PpiC_CS"/>
</dbReference>
<dbReference type="EMBL" id="QXGH01000009">
    <property type="protein sequence ID" value="RHW28950.1"/>
    <property type="molecule type" value="Genomic_DNA"/>
</dbReference>